<dbReference type="AlphaFoldDB" id="A0A6M0Q639"/>
<protein>
    <submittedName>
        <fullName evidence="1">Uncharacterized protein</fullName>
    </submittedName>
</protein>
<name>A0A6M0Q639_9BACI</name>
<dbReference type="EMBL" id="JAAIWM010000001">
    <property type="protein sequence ID" value="NEY70588.1"/>
    <property type="molecule type" value="Genomic_DNA"/>
</dbReference>
<dbReference type="RefSeq" id="WP_163177329.1">
    <property type="nucleotide sequence ID" value="NZ_JAAIWM010000001.1"/>
</dbReference>
<comment type="caution">
    <text evidence="1">The sequence shown here is derived from an EMBL/GenBank/DDBJ whole genome shotgun (WGS) entry which is preliminary data.</text>
</comment>
<gene>
    <name evidence="1" type="ORF">G4D63_02435</name>
</gene>
<evidence type="ECO:0000313" key="2">
    <source>
        <dbReference type="Proteomes" id="UP000481043"/>
    </source>
</evidence>
<sequence>MSHNNDQEPIVDRIFEDLVGMIGDEILVVTEAPQLNLLGQTFRPIFCGTIAEVETGHITLYPVIIKFVNAPFYENPFPISIPFEKIAHFTTNFDCSTRFPIS</sequence>
<keyword evidence="2" id="KW-1185">Reference proteome</keyword>
<accession>A0A6M0Q639</accession>
<reference evidence="1 2" key="1">
    <citation type="submission" date="2020-02" db="EMBL/GenBank/DDBJ databases">
        <title>Bacillus aquiflavi sp. nov., isolated from yellow water of strong flavor Chinese baijiu in Yibin region of China.</title>
        <authorList>
            <person name="Xie J."/>
        </authorList>
    </citation>
    <scope>NUCLEOTIDE SEQUENCE [LARGE SCALE GENOMIC DNA]</scope>
    <source>
        <strain evidence="1 2">SA4</strain>
    </source>
</reference>
<evidence type="ECO:0000313" key="1">
    <source>
        <dbReference type="EMBL" id="NEY70588.1"/>
    </source>
</evidence>
<dbReference type="Proteomes" id="UP000481043">
    <property type="component" value="Unassembled WGS sequence"/>
</dbReference>
<organism evidence="1 2">
    <name type="scientific">Bacillus mesophilus</name>
    <dbReference type="NCBI Taxonomy" id="1808955"/>
    <lineage>
        <taxon>Bacteria</taxon>
        <taxon>Bacillati</taxon>
        <taxon>Bacillota</taxon>
        <taxon>Bacilli</taxon>
        <taxon>Bacillales</taxon>
        <taxon>Bacillaceae</taxon>
        <taxon>Bacillus</taxon>
    </lineage>
</organism>
<proteinExistence type="predicted"/>